<dbReference type="FunFam" id="3.40.50.300:FF:000134">
    <property type="entry name" value="Iron-enterobactin ABC transporter ATP-binding protein"/>
    <property type="match status" value="1"/>
</dbReference>
<gene>
    <name evidence="6" type="ORF">SAMN04244570_0661</name>
</gene>
<dbReference type="InterPro" id="IPR027417">
    <property type="entry name" value="P-loop_NTPase"/>
</dbReference>
<evidence type="ECO:0000256" key="3">
    <source>
        <dbReference type="ARBA" id="ARBA00022741"/>
    </source>
</evidence>
<dbReference type="AlphaFoldDB" id="A0A1T4XFQ8"/>
<evidence type="ECO:0000259" key="5">
    <source>
        <dbReference type="PROSITE" id="PS50893"/>
    </source>
</evidence>
<evidence type="ECO:0000313" key="7">
    <source>
        <dbReference type="Proteomes" id="UP000190042"/>
    </source>
</evidence>
<keyword evidence="4 6" id="KW-0067">ATP-binding</keyword>
<dbReference type="InterPro" id="IPR003593">
    <property type="entry name" value="AAA+_ATPase"/>
</dbReference>
<dbReference type="GO" id="GO:0016887">
    <property type="term" value="F:ATP hydrolysis activity"/>
    <property type="evidence" value="ECO:0007669"/>
    <property type="project" value="InterPro"/>
</dbReference>
<dbReference type="InterPro" id="IPR050153">
    <property type="entry name" value="Metal_Ion_Import_ABC"/>
</dbReference>
<dbReference type="CDD" id="cd03235">
    <property type="entry name" value="ABC_Metallic_Cations"/>
    <property type="match status" value="1"/>
</dbReference>
<evidence type="ECO:0000256" key="4">
    <source>
        <dbReference type="ARBA" id="ARBA00022840"/>
    </source>
</evidence>
<keyword evidence="7" id="KW-1185">Reference proteome</keyword>
<dbReference type="SMART" id="SM00382">
    <property type="entry name" value="AAA"/>
    <property type="match status" value="1"/>
</dbReference>
<dbReference type="PANTHER" id="PTHR42734">
    <property type="entry name" value="METAL TRANSPORT SYSTEM ATP-BINDING PROTEIN TM_0124-RELATED"/>
    <property type="match status" value="1"/>
</dbReference>
<dbReference type="GO" id="GO:0005524">
    <property type="term" value="F:ATP binding"/>
    <property type="evidence" value="ECO:0007669"/>
    <property type="project" value="UniProtKB-KW"/>
</dbReference>
<comment type="similarity">
    <text evidence="1">Belongs to the ABC transporter superfamily.</text>
</comment>
<proteinExistence type="inferred from homology"/>
<protein>
    <submittedName>
        <fullName evidence="6">Zinc transport system ATP-binding protein</fullName>
    </submittedName>
</protein>
<accession>A0A1T4XFQ8</accession>
<feature type="domain" description="ABC transporter" evidence="5">
    <location>
        <begin position="8"/>
        <end position="243"/>
    </location>
</feature>
<sequence length="258" mass="29074">MYMTNSIIKLDHITHKYHHSVALSDVSLEVKQGEFWALIGPNGSGKSTLLRIILGLLKPTEGTIQLFGGPIDSFKQQQRIGYVSQKSNAFTTRFPATVLEVVRSGLTSKKGLFKRFTKEDEQRALDALQVVKMADYHGKSIGDLSGGQQQRVFIARALVSKPDLLIMDEPTVGIDRQNVESFYSMLSELNRDYGIAILLVTHEIDLVTQLATHIACLNRTIHFHGVHADYEKMSESELSGWYGHPVRRLHQKETERAR</sequence>
<keyword evidence="3" id="KW-0547">Nucleotide-binding</keyword>
<reference evidence="7" key="1">
    <citation type="submission" date="2017-02" db="EMBL/GenBank/DDBJ databases">
        <authorList>
            <person name="Varghese N."/>
            <person name="Submissions S."/>
        </authorList>
    </citation>
    <scope>NUCLEOTIDE SEQUENCE [LARGE SCALE GENOMIC DNA]</scope>
    <source>
        <strain evidence="7">DSM 23966</strain>
    </source>
</reference>
<evidence type="ECO:0000256" key="2">
    <source>
        <dbReference type="ARBA" id="ARBA00022448"/>
    </source>
</evidence>
<dbReference type="PROSITE" id="PS00211">
    <property type="entry name" value="ABC_TRANSPORTER_1"/>
    <property type="match status" value="1"/>
</dbReference>
<dbReference type="PANTHER" id="PTHR42734:SF17">
    <property type="entry name" value="METAL TRANSPORT SYSTEM ATP-BINDING PROTEIN TM_0124-RELATED"/>
    <property type="match status" value="1"/>
</dbReference>
<keyword evidence="2" id="KW-0813">Transport</keyword>
<dbReference type="InterPro" id="IPR003439">
    <property type="entry name" value="ABC_transporter-like_ATP-bd"/>
</dbReference>
<dbReference type="Gene3D" id="3.40.50.300">
    <property type="entry name" value="P-loop containing nucleotide triphosphate hydrolases"/>
    <property type="match status" value="1"/>
</dbReference>
<evidence type="ECO:0000313" key="6">
    <source>
        <dbReference type="EMBL" id="SKA88360.1"/>
    </source>
</evidence>
<dbReference type="EMBL" id="FUYJ01000001">
    <property type="protein sequence ID" value="SKA88360.1"/>
    <property type="molecule type" value="Genomic_DNA"/>
</dbReference>
<dbReference type="SUPFAM" id="SSF52540">
    <property type="entry name" value="P-loop containing nucleoside triphosphate hydrolases"/>
    <property type="match status" value="1"/>
</dbReference>
<dbReference type="Proteomes" id="UP000190042">
    <property type="component" value="Unassembled WGS sequence"/>
</dbReference>
<name>A0A1T4XFQ8_9BACL</name>
<dbReference type="PROSITE" id="PS50893">
    <property type="entry name" value="ABC_TRANSPORTER_2"/>
    <property type="match status" value="1"/>
</dbReference>
<dbReference type="Pfam" id="PF00005">
    <property type="entry name" value="ABC_tran"/>
    <property type="match status" value="1"/>
</dbReference>
<dbReference type="InterPro" id="IPR017871">
    <property type="entry name" value="ABC_transporter-like_CS"/>
</dbReference>
<organism evidence="6 7">
    <name type="scientific">Sporosarcina newyorkensis</name>
    <dbReference type="NCBI Taxonomy" id="759851"/>
    <lineage>
        <taxon>Bacteria</taxon>
        <taxon>Bacillati</taxon>
        <taxon>Bacillota</taxon>
        <taxon>Bacilli</taxon>
        <taxon>Bacillales</taxon>
        <taxon>Caryophanaceae</taxon>
        <taxon>Sporosarcina</taxon>
    </lineage>
</organism>
<evidence type="ECO:0000256" key="1">
    <source>
        <dbReference type="ARBA" id="ARBA00005417"/>
    </source>
</evidence>